<feature type="region of interest" description="Disordered" evidence="1">
    <location>
        <begin position="124"/>
        <end position="153"/>
    </location>
</feature>
<accession>A0A9Q1QBR5</accession>
<evidence type="ECO:0000256" key="1">
    <source>
        <dbReference type="SAM" id="MobiDB-lite"/>
    </source>
</evidence>
<protein>
    <submittedName>
        <fullName evidence="2">Uncharacterized protein</fullName>
    </submittedName>
</protein>
<dbReference type="EMBL" id="JAKOGI010000436">
    <property type="protein sequence ID" value="KAJ8435075.1"/>
    <property type="molecule type" value="Genomic_DNA"/>
</dbReference>
<dbReference type="Proteomes" id="UP001153076">
    <property type="component" value="Unassembled WGS sequence"/>
</dbReference>
<name>A0A9Q1QBR5_9CARY</name>
<reference evidence="2" key="1">
    <citation type="submission" date="2022-04" db="EMBL/GenBank/DDBJ databases">
        <title>Carnegiea gigantea Genome sequencing and assembly v2.</title>
        <authorList>
            <person name="Copetti D."/>
            <person name="Sanderson M.J."/>
            <person name="Burquez A."/>
            <person name="Wojciechowski M.F."/>
        </authorList>
    </citation>
    <scope>NUCLEOTIDE SEQUENCE</scope>
    <source>
        <strain evidence="2">SGP5-SGP5p</strain>
        <tissue evidence="2">Aerial part</tissue>
    </source>
</reference>
<organism evidence="2 3">
    <name type="scientific">Carnegiea gigantea</name>
    <dbReference type="NCBI Taxonomy" id="171969"/>
    <lineage>
        <taxon>Eukaryota</taxon>
        <taxon>Viridiplantae</taxon>
        <taxon>Streptophyta</taxon>
        <taxon>Embryophyta</taxon>
        <taxon>Tracheophyta</taxon>
        <taxon>Spermatophyta</taxon>
        <taxon>Magnoliopsida</taxon>
        <taxon>eudicotyledons</taxon>
        <taxon>Gunneridae</taxon>
        <taxon>Pentapetalae</taxon>
        <taxon>Caryophyllales</taxon>
        <taxon>Cactineae</taxon>
        <taxon>Cactaceae</taxon>
        <taxon>Cactoideae</taxon>
        <taxon>Echinocereeae</taxon>
        <taxon>Carnegiea</taxon>
    </lineage>
</organism>
<evidence type="ECO:0000313" key="2">
    <source>
        <dbReference type="EMBL" id="KAJ8435075.1"/>
    </source>
</evidence>
<proteinExistence type="predicted"/>
<keyword evidence="3" id="KW-1185">Reference proteome</keyword>
<comment type="caution">
    <text evidence="2">The sequence shown here is derived from an EMBL/GenBank/DDBJ whole genome shotgun (WGS) entry which is preliminary data.</text>
</comment>
<sequence length="153" mass="17039">MVVNDAMELGVISRHVANTLKLALKGLRWIIFESWLRINKHAVLGAQLRRKLTWEWGPIPSPRPGKGAISWRSAYGLYHGTAGPFWVSEMFGAPRGIGGLVPRFDNRLKLNKHALRLAQYCRQANPGARPRPASSQEENSESSDALPPSSDEE</sequence>
<evidence type="ECO:0000313" key="3">
    <source>
        <dbReference type="Proteomes" id="UP001153076"/>
    </source>
</evidence>
<gene>
    <name evidence="2" type="ORF">Cgig2_032966</name>
</gene>
<dbReference type="AlphaFoldDB" id="A0A9Q1QBR5"/>